<evidence type="ECO:0000313" key="2">
    <source>
        <dbReference type="Proteomes" id="UP000199691"/>
    </source>
</evidence>
<dbReference type="AlphaFoldDB" id="A0A1H0RQH4"/>
<sequence>MNDGYVVDVAAVHVTAQRLDDAGDAVTEVVDALGLGPGGDLGPGVTEAVDELMRSWEDRMTVLRTALADTATELRSAGAAYRDADELRHD</sequence>
<dbReference type="Proteomes" id="UP000199691">
    <property type="component" value="Unassembled WGS sequence"/>
</dbReference>
<name>A0A1H0RQH4_9PSEU</name>
<gene>
    <name evidence="1" type="ORF">SAMN05421507_10734</name>
</gene>
<protein>
    <recommendedName>
        <fullName evidence="3">Excreted virulence factor EspC, type VII ESX diderm</fullName>
    </recommendedName>
</protein>
<dbReference type="OrthoDB" id="3694594at2"/>
<reference evidence="2" key="1">
    <citation type="submission" date="2016-10" db="EMBL/GenBank/DDBJ databases">
        <authorList>
            <person name="Varghese N."/>
            <person name="Submissions S."/>
        </authorList>
    </citation>
    <scope>NUCLEOTIDE SEQUENCE [LARGE SCALE GENOMIC DNA]</scope>
    <source>
        <strain evidence="2">CGMCC 4.6609</strain>
    </source>
</reference>
<dbReference type="STRING" id="641025.SAMN05421507_10734"/>
<dbReference type="EMBL" id="FNIX01000007">
    <property type="protein sequence ID" value="SDP31744.1"/>
    <property type="molecule type" value="Genomic_DNA"/>
</dbReference>
<dbReference type="Gene3D" id="1.10.287.1060">
    <property type="entry name" value="ESAT-6-like"/>
    <property type="match status" value="1"/>
</dbReference>
<keyword evidence="2" id="KW-1185">Reference proteome</keyword>
<evidence type="ECO:0008006" key="3">
    <source>
        <dbReference type="Google" id="ProtNLM"/>
    </source>
</evidence>
<proteinExistence type="predicted"/>
<organism evidence="1 2">
    <name type="scientific">Lentzea jiangxiensis</name>
    <dbReference type="NCBI Taxonomy" id="641025"/>
    <lineage>
        <taxon>Bacteria</taxon>
        <taxon>Bacillati</taxon>
        <taxon>Actinomycetota</taxon>
        <taxon>Actinomycetes</taxon>
        <taxon>Pseudonocardiales</taxon>
        <taxon>Pseudonocardiaceae</taxon>
        <taxon>Lentzea</taxon>
    </lineage>
</organism>
<dbReference type="RefSeq" id="WP_090098783.1">
    <property type="nucleotide sequence ID" value="NZ_FNIX01000007.1"/>
</dbReference>
<evidence type="ECO:0000313" key="1">
    <source>
        <dbReference type="EMBL" id="SDP31744.1"/>
    </source>
</evidence>
<accession>A0A1H0RQH4</accession>